<dbReference type="PANTHER" id="PTHR19306">
    <property type="entry name" value="STRUCTURAL MAINTENANCE OF CHROMOSOMES 5,6 SMC5, SMC6"/>
    <property type="match status" value="1"/>
</dbReference>
<dbReference type="SUPFAM" id="SSF52540">
    <property type="entry name" value="P-loop containing nucleoside triphosphate hydrolases"/>
    <property type="match status" value="1"/>
</dbReference>
<accession>A0AAV9N8C7</accession>
<keyword evidence="6" id="KW-0227">DNA damage</keyword>
<keyword evidence="9" id="KW-0233">DNA recombination</keyword>
<dbReference type="PANTHER" id="PTHR19306:SF6">
    <property type="entry name" value="STRUCTURAL MAINTENANCE OF CHROMOSOMES PROTEIN 6"/>
    <property type="match status" value="1"/>
</dbReference>
<comment type="caution">
    <text evidence="15">The sequence shown here is derived from an EMBL/GenBank/DDBJ whole genome shotgun (WGS) entry which is preliminary data.</text>
</comment>
<feature type="coiled-coil region" evidence="12">
    <location>
        <begin position="271"/>
        <end position="417"/>
    </location>
</feature>
<evidence type="ECO:0000256" key="10">
    <source>
        <dbReference type="ARBA" id="ARBA00023204"/>
    </source>
</evidence>
<evidence type="ECO:0000313" key="15">
    <source>
        <dbReference type="EMBL" id="KAK5049324.1"/>
    </source>
</evidence>
<comment type="subcellular location">
    <subcellularLocation>
        <location evidence="2">Chromosome</location>
    </subcellularLocation>
    <subcellularLocation>
        <location evidence="1">Nucleus</location>
    </subcellularLocation>
</comment>
<evidence type="ECO:0000256" key="13">
    <source>
        <dbReference type="SAM" id="MobiDB-lite"/>
    </source>
</evidence>
<keyword evidence="4" id="KW-0158">Chromosome</keyword>
<feature type="coiled-coil region" evidence="12">
    <location>
        <begin position="826"/>
        <end position="984"/>
    </location>
</feature>
<dbReference type="GO" id="GO:0030915">
    <property type="term" value="C:Smc5-Smc6 complex"/>
    <property type="evidence" value="ECO:0007669"/>
    <property type="project" value="TreeGrafter"/>
</dbReference>
<dbReference type="GO" id="GO:0003697">
    <property type="term" value="F:single-stranded DNA binding"/>
    <property type="evidence" value="ECO:0007669"/>
    <property type="project" value="TreeGrafter"/>
</dbReference>
<evidence type="ECO:0000256" key="11">
    <source>
        <dbReference type="ARBA" id="ARBA00023242"/>
    </source>
</evidence>
<dbReference type="GO" id="GO:0000724">
    <property type="term" value="P:double-strand break repair via homologous recombination"/>
    <property type="evidence" value="ECO:0007669"/>
    <property type="project" value="TreeGrafter"/>
</dbReference>
<keyword evidence="10" id="KW-0234">DNA repair</keyword>
<feature type="compositionally biased region" description="Basic and acidic residues" evidence="13">
    <location>
        <begin position="40"/>
        <end position="56"/>
    </location>
</feature>
<feature type="coiled-coil region" evidence="12">
    <location>
        <begin position="725"/>
        <end position="794"/>
    </location>
</feature>
<evidence type="ECO:0000256" key="3">
    <source>
        <dbReference type="ARBA" id="ARBA00006793"/>
    </source>
</evidence>
<keyword evidence="11" id="KW-0539">Nucleus</keyword>
<dbReference type="Gene3D" id="3.40.50.300">
    <property type="entry name" value="P-loop containing nucleotide triphosphate hydrolases"/>
    <property type="match status" value="2"/>
</dbReference>
<keyword evidence="16" id="KW-1185">Reference proteome</keyword>
<dbReference type="Proteomes" id="UP001358417">
    <property type="component" value="Unassembled WGS sequence"/>
</dbReference>
<feature type="region of interest" description="Disordered" evidence="13">
    <location>
        <begin position="1"/>
        <end position="72"/>
    </location>
</feature>
<evidence type="ECO:0000256" key="7">
    <source>
        <dbReference type="ARBA" id="ARBA00022840"/>
    </source>
</evidence>
<dbReference type="GO" id="GO:0035861">
    <property type="term" value="C:site of double-strand break"/>
    <property type="evidence" value="ECO:0007669"/>
    <property type="project" value="TreeGrafter"/>
</dbReference>
<feature type="domain" description="RecF/RecN/SMC N-terminal" evidence="14">
    <location>
        <begin position="106"/>
        <end position="1112"/>
    </location>
</feature>
<feature type="coiled-coil region" evidence="12">
    <location>
        <begin position="461"/>
        <end position="513"/>
    </location>
</feature>
<evidence type="ECO:0000256" key="12">
    <source>
        <dbReference type="SAM" id="Coils"/>
    </source>
</evidence>
<keyword evidence="5" id="KW-0547">Nucleotide-binding</keyword>
<keyword evidence="8 12" id="KW-0175">Coiled coil</keyword>
<evidence type="ECO:0000256" key="9">
    <source>
        <dbReference type="ARBA" id="ARBA00023172"/>
    </source>
</evidence>
<dbReference type="GeneID" id="89972431"/>
<dbReference type="GO" id="GO:0005634">
    <property type="term" value="C:nucleus"/>
    <property type="evidence" value="ECO:0007669"/>
    <property type="project" value="UniProtKB-SubCell"/>
</dbReference>
<proteinExistence type="inferred from homology"/>
<dbReference type="AlphaFoldDB" id="A0AAV9N8C7"/>
<sequence length="1145" mass="128909">MAPQKRPAPDRSDDESDGDQGQTPAPSSSPASASNKRRRTSDESSIRRTPLTDRQDSPVASTPPSDFDTDDEQADVAATQALRVKAAQNKSKGNEAAEYGILEGVDLLNFMCHEKYEFKFGPLINFVCGKNGSGKSAVLTAITLCLGGKASATNRGARLQDFIKEGRDHASITCYIKNQGENAYKPELYGKTIQVQRFFSRAGNGSSGFKLKSEKGRIISSRKMDLEDILDHMMMQFDNPMSVLSQDQARQFISNSAASEKYKLFMKGVQLEQLDQDYRLIEEQSENIKAKIEITAPDLEDLRKSMESANTKLQLSQKHDGLLAKMREYRRMLAWIQVEQQEAVRDKYIQAIEEADAKIVDAENKAAQLEAAYQAADEDATNTTNDFERASAELATVDEEKHEAKAQHDEVKKATTQAQTDQRTIRGRLKGNEAVISAKKKAIEEEMNRLAELDGGGAAARVQALQEAEQALLQAKRDEKEHAERLPELQANVETLRRLVEEADQARTSQEDKVKQQTQILDQMTRNRNSQDLAFHQNMPQLLRAIQNETRFQIRPIGPLGKHVKLLKQDWSSILEKSFGGTMNAFLVNNKTDERLLSDLMRRTKCFLPIFIGNNQPIDVTSHEPDARFDTILRILEIDNESVRKQLVIAHNIEQAILIPDMAEASETLYSSGQPLRNVKRCYCFSANTRLRGAVLFYRNGQPAQDPVHQFQGGPRMRTDIDESIRRQGEAVEESKLQLTQLEDKFRSVQAQHVKAQQVLVKHGRDSSDFRVAVQRAQEETERLSDAINADSSEGGILDALREAQREAEEEKGINSTSYQDSVTALDDVKHKLREAHQKLTDLDERIAHLQATANDARAMAQKAGKKRAYALGEKNAALARIGDAKGDRETMNRKLDEMTNNIDNYTEQARAVSERVNIPEGVTYEALDAKYKRLSKDYAAHERTIGASKEQIAARAAECSQAYNRAQQEMKDMEQLLEKLWESLRERKNRWKLFRSLISHRIKIQFMYMLSERGFRGQVAMDHKKKMMELQVEPDITTRDGTGRGVRTLSGGEKSFTQICLLLAIWEAMGSPVRCLDEFDVFMDAVNRSISINLLIEGARQSIGKQFILISPGARSDIKEAPDVHAQEVAEPERGQTRLVFTAA</sequence>
<dbReference type="InterPro" id="IPR003395">
    <property type="entry name" value="RecF/RecN/SMC_N"/>
</dbReference>
<dbReference type="GO" id="GO:0005524">
    <property type="term" value="F:ATP binding"/>
    <property type="evidence" value="ECO:0007669"/>
    <property type="project" value="UniProtKB-KW"/>
</dbReference>
<evidence type="ECO:0000256" key="2">
    <source>
        <dbReference type="ARBA" id="ARBA00004286"/>
    </source>
</evidence>
<gene>
    <name evidence="15" type="ORF">LTR84_004253</name>
</gene>
<reference evidence="15 16" key="1">
    <citation type="submission" date="2023-08" db="EMBL/GenBank/DDBJ databases">
        <title>Black Yeasts Isolated from many extreme environments.</title>
        <authorList>
            <person name="Coleine C."/>
            <person name="Stajich J.E."/>
            <person name="Selbmann L."/>
        </authorList>
    </citation>
    <scope>NUCLEOTIDE SEQUENCE [LARGE SCALE GENOMIC DNA]</scope>
    <source>
        <strain evidence="15 16">CCFEE 5792</strain>
    </source>
</reference>
<evidence type="ECO:0000256" key="1">
    <source>
        <dbReference type="ARBA" id="ARBA00004123"/>
    </source>
</evidence>
<comment type="similarity">
    <text evidence="3">Belongs to the SMC family. SMC6 subfamily.</text>
</comment>
<dbReference type="RefSeq" id="XP_064704369.1">
    <property type="nucleotide sequence ID" value="XM_064847830.1"/>
</dbReference>
<organism evidence="15 16">
    <name type="scientific">Exophiala bonariae</name>
    <dbReference type="NCBI Taxonomy" id="1690606"/>
    <lineage>
        <taxon>Eukaryota</taxon>
        <taxon>Fungi</taxon>
        <taxon>Dikarya</taxon>
        <taxon>Ascomycota</taxon>
        <taxon>Pezizomycotina</taxon>
        <taxon>Eurotiomycetes</taxon>
        <taxon>Chaetothyriomycetidae</taxon>
        <taxon>Chaetothyriales</taxon>
        <taxon>Herpotrichiellaceae</taxon>
        <taxon>Exophiala</taxon>
    </lineage>
</organism>
<keyword evidence="7" id="KW-0067">ATP-binding</keyword>
<evidence type="ECO:0000256" key="4">
    <source>
        <dbReference type="ARBA" id="ARBA00022454"/>
    </source>
</evidence>
<dbReference type="EMBL" id="JAVRRD010000019">
    <property type="protein sequence ID" value="KAK5049324.1"/>
    <property type="molecule type" value="Genomic_DNA"/>
</dbReference>
<feature type="compositionally biased region" description="Low complexity" evidence="13">
    <location>
        <begin position="24"/>
        <end position="34"/>
    </location>
</feature>
<dbReference type="InterPro" id="IPR027417">
    <property type="entry name" value="P-loop_NTPase"/>
</dbReference>
<name>A0AAV9N8C7_9EURO</name>
<dbReference type="GO" id="GO:0003684">
    <property type="term" value="F:damaged DNA binding"/>
    <property type="evidence" value="ECO:0007669"/>
    <property type="project" value="TreeGrafter"/>
</dbReference>
<evidence type="ECO:0000313" key="16">
    <source>
        <dbReference type="Proteomes" id="UP001358417"/>
    </source>
</evidence>
<protein>
    <recommendedName>
        <fullName evidence="14">RecF/RecN/SMC N-terminal domain-containing protein</fullName>
    </recommendedName>
</protein>
<evidence type="ECO:0000259" key="14">
    <source>
        <dbReference type="Pfam" id="PF02463"/>
    </source>
</evidence>
<evidence type="ECO:0000256" key="6">
    <source>
        <dbReference type="ARBA" id="ARBA00022763"/>
    </source>
</evidence>
<evidence type="ECO:0000256" key="8">
    <source>
        <dbReference type="ARBA" id="ARBA00023054"/>
    </source>
</evidence>
<dbReference type="Pfam" id="PF02463">
    <property type="entry name" value="SMC_N"/>
    <property type="match status" value="1"/>
</dbReference>
<evidence type="ECO:0000256" key="5">
    <source>
        <dbReference type="ARBA" id="ARBA00022741"/>
    </source>
</evidence>